<dbReference type="Gramene" id="RZC84013">
    <property type="protein sequence ID" value="RZC84013"/>
    <property type="gene ID" value="C5167_046799"/>
</dbReference>
<dbReference type="Proteomes" id="UP000316621">
    <property type="component" value="Chromosome 11"/>
</dbReference>
<dbReference type="Gramene" id="RZC83886">
    <property type="protein sequence ID" value="RZC83886"/>
    <property type="gene ID" value="C5167_046672"/>
</dbReference>
<evidence type="ECO:0000313" key="4">
    <source>
        <dbReference type="Proteomes" id="UP000316621"/>
    </source>
</evidence>
<sequence length="251" mass="27942">MDHCFHHCGALKSQRTVFFVSKEKISTPLFSLSFQLFQISMEKSDPLKSPESSGSVNSSIHYQTPPYYRSSSSSSSSPGIASLQRQKPRSLPPKSSIYNPVFLTPPPSSSSTVLTLEERVFYTNLLIEYTKLKNLYALCCTYAEMSSNDREVLEHENGTVRAITADLQNQLDLLEKSGRVTNESVGTNTVAPSSNNRLRVSSTPFVQGTEQRVQLPTRPAAVYQSKNVGVDDQKKRGPPLRDISNQMSKTR</sequence>
<evidence type="ECO:0000313" key="3">
    <source>
        <dbReference type="EMBL" id="RZC84013.1"/>
    </source>
</evidence>
<evidence type="ECO:0000313" key="2">
    <source>
        <dbReference type="EMBL" id="RZC83886.1"/>
    </source>
</evidence>
<evidence type="ECO:0000256" key="1">
    <source>
        <dbReference type="SAM" id="MobiDB-lite"/>
    </source>
</evidence>
<dbReference type="EMBL" id="CM010725">
    <property type="protein sequence ID" value="RZC84013.1"/>
    <property type="molecule type" value="Genomic_DNA"/>
</dbReference>
<organism evidence="2 4">
    <name type="scientific">Papaver somniferum</name>
    <name type="common">Opium poppy</name>
    <dbReference type="NCBI Taxonomy" id="3469"/>
    <lineage>
        <taxon>Eukaryota</taxon>
        <taxon>Viridiplantae</taxon>
        <taxon>Streptophyta</taxon>
        <taxon>Embryophyta</taxon>
        <taxon>Tracheophyta</taxon>
        <taxon>Spermatophyta</taxon>
        <taxon>Magnoliopsida</taxon>
        <taxon>Ranunculales</taxon>
        <taxon>Papaveraceae</taxon>
        <taxon>Papaveroideae</taxon>
        <taxon>Papaver</taxon>
    </lineage>
</organism>
<accession>A0A4Y7LF82</accession>
<dbReference type="EMBL" id="CM010725">
    <property type="protein sequence ID" value="RZC83886.1"/>
    <property type="molecule type" value="Genomic_DNA"/>
</dbReference>
<gene>
    <name evidence="2" type="ORF">C5167_046672</name>
    <name evidence="3" type="ORF">C5167_046799</name>
</gene>
<proteinExistence type="predicted"/>
<feature type="region of interest" description="Disordered" evidence="1">
    <location>
        <begin position="65"/>
        <end position="93"/>
    </location>
</feature>
<name>A0A4Y7LF82_PAPSO</name>
<dbReference type="AlphaFoldDB" id="A0A4Y7LF82"/>
<reference evidence="2 4" key="1">
    <citation type="journal article" date="2018" name="Science">
        <title>The opium poppy genome and morphinan production.</title>
        <authorList>
            <person name="Guo L."/>
            <person name="Winzer T."/>
            <person name="Yang X."/>
            <person name="Li Y."/>
            <person name="Ning Z."/>
            <person name="He Z."/>
            <person name="Teodor R."/>
            <person name="Lu Y."/>
            <person name="Bowser T.A."/>
            <person name="Graham I.A."/>
            <person name="Ye K."/>
        </authorList>
    </citation>
    <scope>NUCLEOTIDE SEQUENCE [LARGE SCALE GENOMIC DNA]</scope>
    <source>
        <strain evidence="4">cv. HN1</strain>
        <tissue evidence="2">Leaves</tissue>
    </source>
</reference>
<keyword evidence="4" id="KW-1185">Reference proteome</keyword>
<protein>
    <submittedName>
        <fullName evidence="2">Uncharacterized protein</fullName>
    </submittedName>
</protein>
<feature type="region of interest" description="Disordered" evidence="1">
    <location>
        <begin position="206"/>
        <end position="251"/>
    </location>
</feature>